<evidence type="ECO:0000313" key="4">
    <source>
        <dbReference type="Proteomes" id="UP000277928"/>
    </source>
</evidence>
<dbReference type="Proteomes" id="UP000277928">
    <property type="component" value="Unassembled WGS sequence"/>
</dbReference>
<proteinExistence type="predicted"/>
<keyword evidence="4" id="KW-1185">Reference proteome</keyword>
<accession>A0A3P7JLA5</accession>
<dbReference type="Pfam" id="PF25344">
    <property type="entry name" value="PH_LRR1"/>
    <property type="match status" value="1"/>
</dbReference>
<feature type="domain" description="PIF1/LRR1 pleckstrin homology" evidence="2">
    <location>
        <begin position="21"/>
        <end position="113"/>
    </location>
</feature>
<sequence length="118" mass="13463">MAEDKSVISYPEFVLIVGGEMQLQCDVLVNSHTLFTSQLRHRYSKGILILRNGKVNKLGECELVITTPRCRNGQIFNITRKSVRRIHCVEMQSGSVTIEMNNPEVLICIKEYKSHDIV</sequence>
<gene>
    <name evidence="3" type="ORF">NLS_LOCUS9479</name>
</gene>
<evidence type="ECO:0000256" key="1">
    <source>
        <dbReference type="ARBA" id="ARBA00023242"/>
    </source>
</evidence>
<evidence type="ECO:0000259" key="2">
    <source>
        <dbReference type="Pfam" id="PF25344"/>
    </source>
</evidence>
<organism evidence="3 4">
    <name type="scientific">Litomosoides sigmodontis</name>
    <name type="common">Filarial nematode worm</name>
    <dbReference type="NCBI Taxonomy" id="42156"/>
    <lineage>
        <taxon>Eukaryota</taxon>
        <taxon>Metazoa</taxon>
        <taxon>Ecdysozoa</taxon>
        <taxon>Nematoda</taxon>
        <taxon>Chromadorea</taxon>
        <taxon>Rhabditida</taxon>
        <taxon>Spirurina</taxon>
        <taxon>Spiruromorpha</taxon>
        <taxon>Filarioidea</taxon>
        <taxon>Onchocercidae</taxon>
        <taxon>Litomosoides</taxon>
    </lineage>
</organism>
<dbReference type="AlphaFoldDB" id="A0A3P7JLA5"/>
<dbReference type="EMBL" id="UYRX01001629">
    <property type="protein sequence ID" value="VDM91794.1"/>
    <property type="molecule type" value="Genomic_DNA"/>
</dbReference>
<keyword evidence="1" id="KW-0539">Nucleus</keyword>
<reference evidence="3 4" key="1">
    <citation type="submission" date="2018-08" db="EMBL/GenBank/DDBJ databases">
        <authorList>
            <person name="Laetsch R D."/>
            <person name="Stevens L."/>
            <person name="Kumar S."/>
            <person name="Blaxter L. M."/>
        </authorList>
    </citation>
    <scope>NUCLEOTIDE SEQUENCE [LARGE SCALE GENOMIC DNA]</scope>
</reference>
<dbReference type="InterPro" id="IPR057437">
    <property type="entry name" value="PIF1/LRR1_PH"/>
</dbReference>
<name>A0A3P7JLA5_LITSI</name>
<evidence type="ECO:0000313" key="3">
    <source>
        <dbReference type="EMBL" id="VDM91794.1"/>
    </source>
</evidence>
<protein>
    <recommendedName>
        <fullName evidence="2">PIF1/LRR1 pleckstrin homology domain-containing protein</fullName>
    </recommendedName>
</protein>